<dbReference type="Pfam" id="PF07883">
    <property type="entry name" value="Cupin_2"/>
    <property type="match status" value="1"/>
</dbReference>
<dbReference type="SUPFAM" id="SSF51182">
    <property type="entry name" value="RmlC-like cupins"/>
    <property type="match status" value="1"/>
</dbReference>
<dbReference type="InterPro" id="IPR013096">
    <property type="entry name" value="Cupin_2"/>
</dbReference>
<dbReference type="AlphaFoldDB" id="A0A537LF25"/>
<evidence type="ECO:0000313" key="2">
    <source>
        <dbReference type="EMBL" id="TMJ06605.1"/>
    </source>
</evidence>
<proteinExistence type="predicted"/>
<accession>A0A537LF25</accession>
<name>A0A537LF25_9BACT</name>
<reference evidence="2 3" key="1">
    <citation type="journal article" date="2019" name="Nat. Microbiol.">
        <title>Mediterranean grassland soil C-N compound turnover is dependent on rainfall and depth, and is mediated by genomically divergent microorganisms.</title>
        <authorList>
            <person name="Diamond S."/>
            <person name="Andeer P.F."/>
            <person name="Li Z."/>
            <person name="Crits-Christoph A."/>
            <person name="Burstein D."/>
            <person name="Anantharaman K."/>
            <person name="Lane K.R."/>
            <person name="Thomas B.C."/>
            <person name="Pan C."/>
            <person name="Northen T.R."/>
            <person name="Banfield J.F."/>
        </authorList>
    </citation>
    <scope>NUCLEOTIDE SEQUENCE [LARGE SCALE GENOMIC DNA]</scope>
    <source>
        <strain evidence="2">NP_4</strain>
    </source>
</reference>
<dbReference type="InterPro" id="IPR011051">
    <property type="entry name" value="RmlC_Cupin_sf"/>
</dbReference>
<dbReference type="EMBL" id="VBAL01000011">
    <property type="protein sequence ID" value="TMJ06605.1"/>
    <property type="molecule type" value="Genomic_DNA"/>
</dbReference>
<dbReference type="Proteomes" id="UP000319353">
    <property type="component" value="Unassembled WGS sequence"/>
</dbReference>
<organism evidence="2 3">
    <name type="scientific">Candidatus Segetimicrobium genomatis</name>
    <dbReference type="NCBI Taxonomy" id="2569760"/>
    <lineage>
        <taxon>Bacteria</taxon>
        <taxon>Bacillati</taxon>
        <taxon>Candidatus Sysuimicrobiota</taxon>
        <taxon>Candidatus Sysuimicrobiia</taxon>
        <taxon>Candidatus Sysuimicrobiales</taxon>
        <taxon>Candidatus Segetimicrobiaceae</taxon>
        <taxon>Candidatus Segetimicrobium</taxon>
    </lineage>
</organism>
<feature type="domain" description="Cupin type-2" evidence="1">
    <location>
        <begin position="85"/>
        <end position="151"/>
    </location>
</feature>
<evidence type="ECO:0000259" key="1">
    <source>
        <dbReference type="Pfam" id="PF07883"/>
    </source>
</evidence>
<gene>
    <name evidence="2" type="ORF">E6H01_01210</name>
</gene>
<dbReference type="Gene3D" id="2.60.120.10">
    <property type="entry name" value="Jelly Rolls"/>
    <property type="match status" value="1"/>
</dbReference>
<comment type="caution">
    <text evidence="2">The sequence shown here is derived from an EMBL/GenBank/DDBJ whole genome shotgun (WGS) entry which is preliminary data.</text>
</comment>
<dbReference type="CDD" id="cd02222">
    <property type="entry name" value="cupin_TM1459-like"/>
    <property type="match status" value="1"/>
</dbReference>
<evidence type="ECO:0000313" key="3">
    <source>
        <dbReference type="Proteomes" id="UP000319353"/>
    </source>
</evidence>
<dbReference type="InterPro" id="IPR014710">
    <property type="entry name" value="RmlC-like_jellyroll"/>
</dbReference>
<protein>
    <submittedName>
        <fullName evidence="2">Cupin domain-containing protein</fullName>
    </submittedName>
</protein>
<sequence>MMSNTRCTSGGAVGMALRPEAPASLVTALAGLKVSFDRALFRWRGVEAQAYKFALGDQRGMGWRDVNRFTLAGPPVVPSRFELRYFELAPGGYSSLEQHAHVHCIVVLRGRGKALVAKEIVALEPLDALFVPPRTPHRWINDGEEPFGFLCPVDAQRDPPGPVGDEEWERLRQHDETAPYVF</sequence>